<dbReference type="AlphaFoldDB" id="A0A6A2YRH5"/>
<dbReference type="SUPFAM" id="SSF48557">
    <property type="entry name" value="L-aspartase-like"/>
    <property type="match status" value="1"/>
</dbReference>
<dbReference type="GO" id="GO:0005739">
    <property type="term" value="C:mitochondrion"/>
    <property type="evidence" value="ECO:0007669"/>
    <property type="project" value="TreeGrafter"/>
</dbReference>
<dbReference type="InterPro" id="IPR005677">
    <property type="entry name" value="Fum_hydII"/>
</dbReference>
<protein>
    <submittedName>
        <fullName evidence="1">Detected protein of confused Function</fullName>
    </submittedName>
</protein>
<dbReference type="GO" id="GO:0006108">
    <property type="term" value="P:malate metabolic process"/>
    <property type="evidence" value="ECO:0007669"/>
    <property type="project" value="TreeGrafter"/>
</dbReference>
<evidence type="ECO:0000313" key="1">
    <source>
        <dbReference type="EMBL" id="KAE8681940.1"/>
    </source>
</evidence>
<keyword evidence="2" id="KW-1185">Reference proteome</keyword>
<comment type="caution">
    <text evidence="1">The sequence shown here is derived from an EMBL/GenBank/DDBJ whole genome shotgun (WGS) entry which is preliminary data.</text>
</comment>
<dbReference type="Proteomes" id="UP000436088">
    <property type="component" value="Unassembled WGS sequence"/>
</dbReference>
<dbReference type="Gene3D" id="1.20.200.10">
    <property type="entry name" value="Fumarase/aspartase (Central domain)"/>
    <property type="match status" value="1"/>
</dbReference>
<dbReference type="EMBL" id="VEPZ02001295">
    <property type="protein sequence ID" value="KAE8681940.1"/>
    <property type="molecule type" value="Genomic_DNA"/>
</dbReference>
<gene>
    <name evidence="1" type="ORF">F3Y22_tig00111280pilonHSYRG00069</name>
</gene>
<dbReference type="GO" id="GO:0004333">
    <property type="term" value="F:fumarate hydratase activity"/>
    <property type="evidence" value="ECO:0007669"/>
    <property type="project" value="InterPro"/>
</dbReference>
<organism evidence="1 2">
    <name type="scientific">Hibiscus syriacus</name>
    <name type="common">Rose of Sharon</name>
    <dbReference type="NCBI Taxonomy" id="106335"/>
    <lineage>
        <taxon>Eukaryota</taxon>
        <taxon>Viridiplantae</taxon>
        <taxon>Streptophyta</taxon>
        <taxon>Embryophyta</taxon>
        <taxon>Tracheophyta</taxon>
        <taxon>Spermatophyta</taxon>
        <taxon>Magnoliopsida</taxon>
        <taxon>eudicotyledons</taxon>
        <taxon>Gunneridae</taxon>
        <taxon>Pentapetalae</taxon>
        <taxon>rosids</taxon>
        <taxon>malvids</taxon>
        <taxon>Malvales</taxon>
        <taxon>Malvaceae</taxon>
        <taxon>Malvoideae</taxon>
        <taxon>Hibiscus</taxon>
    </lineage>
</organism>
<dbReference type="Gene3D" id="1.10.40.30">
    <property type="entry name" value="Fumarase/aspartase (C-terminal domain)"/>
    <property type="match status" value="1"/>
</dbReference>
<dbReference type="GO" id="GO:0006099">
    <property type="term" value="P:tricarboxylic acid cycle"/>
    <property type="evidence" value="ECO:0007669"/>
    <property type="project" value="TreeGrafter"/>
</dbReference>
<dbReference type="InterPro" id="IPR008948">
    <property type="entry name" value="L-Aspartase-like"/>
</dbReference>
<dbReference type="PANTHER" id="PTHR11444">
    <property type="entry name" value="ASPARTATEAMMONIA/ARGININOSUCCINATE/ADENYLOSUCCINATE LYASE"/>
    <property type="match status" value="1"/>
</dbReference>
<name>A0A6A2YRH5_HIBSY</name>
<evidence type="ECO:0000313" key="2">
    <source>
        <dbReference type="Proteomes" id="UP000436088"/>
    </source>
</evidence>
<reference evidence="1" key="1">
    <citation type="submission" date="2019-09" db="EMBL/GenBank/DDBJ databases">
        <title>Draft genome information of white flower Hibiscus syriacus.</title>
        <authorList>
            <person name="Kim Y.-M."/>
        </authorList>
    </citation>
    <scope>NUCLEOTIDE SEQUENCE [LARGE SCALE GENOMIC DNA]</scope>
    <source>
        <strain evidence="1">YM2019G1</strain>
    </source>
</reference>
<dbReference type="PANTHER" id="PTHR11444:SF1">
    <property type="entry name" value="FUMARATE HYDRATASE, MITOCHONDRIAL"/>
    <property type="match status" value="1"/>
</dbReference>
<dbReference type="GO" id="GO:0006106">
    <property type="term" value="P:fumarate metabolic process"/>
    <property type="evidence" value="ECO:0007669"/>
    <property type="project" value="InterPro"/>
</dbReference>
<proteinExistence type="predicted"/>
<sequence>MVCGQVMGNHVAITVGGSNGHFELNVFKPLMANALLHSIRLLGDAAASFEKNCVKGIQANKERISKLLHESLMLVTSLNPVNSTQEGCSLKEAATTKLGVLTQEEFESLVVPEKMIGPSD</sequence>
<accession>A0A6A2YRH5</accession>